<dbReference type="SUPFAM" id="SSF53474">
    <property type="entry name" value="alpha/beta-Hydrolases"/>
    <property type="match status" value="1"/>
</dbReference>
<dbReference type="Proteomes" id="UP000225108">
    <property type="component" value="Unassembled WGS sequence"/>
</dbReference>
<reference evidence="3 4" key="1">
    <citation type="submission" date="2017-10" db="EMBL/GenBank/DDBJ databases">
        <title>The draft genome sequence of Williamsia sp. BULT 1.1 isolated from the semi-arid grassland soils from South Africa.</title>
        <authorList>
            <person name="Kabwe M.H."/>
            <person name="Govender N."/>
            <person name="Mutseka Lunga P."/>
            <person name="Vikram S."/>
            <person name="Makhalanyane T.P."/>
        </authorList>
    </citation>
    <scope>NUCLEOTIDE SEQUENCE [LARGE SCALE GENOMIC DNA]</scope>
    <source>
        <strain evidence="3 4">BULT 1.1</strain>
    </source>
</reference>
<dbReference type="InterPro" id="IPR000639">
    <property type="entry name" value="Epox_hydrolase-like"/>
</dbReference>
<dbReference type="InterPro" id="IPR000073">
    <property type="entry name" value="AB_hydrolase_1"/>
</dbReference>
<gene>
    <name evidence="3" type="ORF">CSW57_23005</name>
</gene>
<name>A0A2G3PG29_WILMA</name>
<sequence length="273" mass="29436">MSIEHRTLTVGDLQFDVRIGGPDKAPSVLLLHGFPTTGACFDGVVGRLHDSGLRTIVPDQRGYSPRARPADVAAYELRHLAADAIGILDALGIGYTMVVGHDFGSLVAWHLAGHHPDRVTGLVAVSVGHPSAISTSLAASDQRERSSYILDFVKPDAEETMLADDAKMLRELVPDDSVLPLTERPALTAALNWYRANFTGDIKAHLSCPPIEAPTTMLWGDQDFALGREQAEGSGRYVYSDYRFAALEGVDHWVPQNAAAALASEVALRSAVW</sequence>
<dbReference type="RefSeq" id="WP_099384935.1">
    <property type="nucleotide sequence ID" value="NZ_PEBD01000012.1"/>
</dbReference>
<organism evidence="3 4">
    <name type="scientific">Williamsia marianensis</name>
    <dbReference type="NCBI Taxonomy" id="85044"/>
    <lineage>
        <taxon>Bacteria</taxon>
        <taxon>Bacillati</taxon>
        <taxon>Actinomycetota</taxon>
        <taxon>Actinomycetes</taxon>
        <taxon>Mycobacteriales</taxon>
        <taxon>Nocardiaceae</taxon>
        <taxon>Williamsia</taxon>
    </lineage>
</organism>
<feature type="domain" description="AB hydrolase-1" evidence="2">
    <location>
        <begin position="26"/>
        <end position="228"/>
    </location>
</feature>
<evidence type="ECO:0000256" key="1">
    <source>
        <dbReference type="ARBA" id="ARBA00022801"/>
    </source>
</evidence>
<dbReference type="PANTHER" id="PTHR43329">
    <property type="entry name" value="EPOXIDE HYDROLASE"/>
    <property type="match status" value="1"/>
</dbReference>
<dbReference type="EMBL" id="PEBD01000012">
    <property type="protein sequence ID" value="PHV64666.1"/>
    <property type="molecule type" value="Genomic_DNA"/>
</dbReference>
<proteinExistence type="predicted"/>
<dbReference type="GO" id="GO:0016787">
    <property type="term" value="F:hydrolase activity"/>
    <property type="evidence" value="ECO:0007669"/>
    <property type="project" value="UniProtKB-KW"/>
</dbReference>
<keyword evidence="1 3" id="KW-0378">Hydrolase</keyword>
<dbReference type="Pfam" id="PF00561">
    <property type="entry name" value="Abhydrolase_1"/>
    <property type="match status" value="1"/>
</dbReference>
<evidence type="ECO:0000313" key="4">
    <source>
        <dbReference type="Proteomes" id="UP000225108"/>
    </source>
</evidence>
<evidence type="ECO:0000259" key="2">
    <source>
        <dbReference type="Pfam" id="PF00561"/>
    </source>
</evidence>
<accession>A0A2G3PG29</accession>
<comment type="caution">
    <text evidence="3">The sequence shown here is derived from an EMBL/GenBank/DDBJ whole genome shotgun (WGS) entry which is preliminary data.</text>
</comment>
<dbReference type="Gene3D" id="3.40.50.1820">
    <property type="entry name" value="alpha/beta hydrolase"/>
    <property type="match status" value="1"/>
</dbReference>
<dbReference type="AlphaFoldDB" id="A0A2G3PG29"/>
<evidence type="ECO:0000313" key="3">
    <source>
        <dbReference type="EMBL" id="PHV64666.1"/>
    </source>
</evidence>
<protein>
    <submittedName>
        <fullName evidence="3">Alpha/beta hydrolase</fullName>
    </submittedName>
</protein>
<dbReference type="PRINTS" id="PR00412">
    <property type="entry name" value="EPOXHYDRLASE"/>
</dbReference>
<dbReference type="InterPro" id="IPR029058">
    <property type="entry name" value="AB_hydrolase_fold"/>
</dbReference>
<dbReference type="PRINTS" id="PR00111">
    <property type="entry name" value="ABHYDROLASE"/>
</dbReference>